<dbReference type="Pfam" id="PF01565">
    <property type="entry name" value="FAD_binding_4"/>
    <property type="match status" value="1"/>
</dbReference>
<evidence type="ECO:0000313" key="8">
    <source>
        <dbReference type="Proteomes" id="UP000277580"/>
    </source>
</evidence>
<dbReference type="InterPro" id="IPR016169">
    <property type="entry name" value="FAD-bd_PCMH_sub2"/>
</dbReference>
<dbReference type="OrthoDB" id="2151789at2759"/>
<dbReference type="AlphaFoldDB" id="A0A3N4KQ33"/>
<dbReference type="GO" id="GO:0016491">
    <property type="term" value="F:oxidoreductase activity"/>
    <property type="evidence" value="ECO:0007669"/>
    <property type="project" value="UniProtKB-KW"/>
</dbReference>
<evidence type="ECO:0000256" key="2">
    <source>
        <dbReference type="ARBA" id="ARBA00022630"/>
    </source>
</evidence>
<feature type="chain" id="PRO_5018142933" evidence="5">
    <location>
        <begin position="25"/>
        <end position="508"/>
    </location>
</feature>
<organism evidence="7 8">
    <name type="scientific">Morchella conica CCBAS932</name>
    <dbReference type="NCBI Taxonomy" id="1392247"/>
    <lineage>
        <taxon>Eukaryota</taxon>
        <taxon>Fungi</taxon>
        <taxon>Dikarya</taxon>
        <taxon>Ascomycota</taxon>
        <taxon>Pezizomycotina</taxon>
        <taxon>Pezizomycetes</taxon>
        <taxon>Pezizales</taxon>
        <taxon>Morchellaceae</taxon>
        <taxon>Morchella</taxon>
    </lineage>
</organism>
<evidence type="ECO:0000256" key="4">
    <source>
        <dbReference type="ARBA" id="ARBA00023002"/>
    </source>
</evidence>
<feature type="domain" description="FAD-binding PCMH-type" evidence="6">
    <location>
        <begin position="65"/>
        <end position="235"/>
    </location>
</feature>
<keyword evidence="4" id="KW-0560">Oxidoreductase</keyword>
<evidence type="ECO:0000256" key="3">
    <source>
        <dbReference type="ARBA" id="ARBA00022827"/>
    </source>
</evidence>
<keyword evidence="5" id="KW-0732">Signal</keyword>
<evidence type="ECO:0000256" key="1">
    <source>
        <dbReference type="ARBA" id="ARBA00005466"/>
    </source>
</evidence>
<keyword evidence="3" id="KW-0274">FAD</keyword>
<dbReference type="InterPro" id="IPR016166">
    <property type="entry name" value="FAD-bd_PCMH"/>
</dbReference>
<dbReference type="EMBL" id="ML119173">
    <property type="protein sequence ID" value="RPB07875.1"/>
    <property type="molecule type" value="Genomic_DNA"/>
</dbReference>
<name>A0A3N4KQ33_9PEZI</name>
<dbReference type="InterPro" id="IPR050416">
    <property type="entry name" value="FAD-linked_Oxidoreductase"/>
</dbReference>
<dbReference type="STRING" id="1392247.A0A3N4KQ33"/>
<accession>A0A3N4KQ33</accession>
<dbReference type="Gene3D" id="3.40.462.20">
    <property type="match status" value="1"/>
</dbReference>
<evidence type="ECO:0000259" key="6">
    <source>
        <dbReference type="PROSITE" id="PS51387"/>
    </source>
</evidence>
<keyword evidence="8" id="KW-1185">Reference proteome</keyword>
<gene>
    <name evidence="7" type="ORF">P167DRAFT_609143</name>
</gene>
<dbReference type="PANTHER" id="PTHR42973">
    <property type="entry name" value="BINDING OXIDOREDUCTASE, PUTATIVE (AFU_ORTHOLOGUE AFUA_1G17690)-RELATED"/>
    <property type="match status" value="1"/>
</dbReference>
<protein>
    <submittedName>
        <fullName evidence="7">FAD-binding domain-containing protein</fullName>
    </submittedName>
</protein>
<feature type="signal peptide" evidence="5">
    <location>
        <begin position="1"/>
        <end position="24"/>
    </location>
</feature>
<comment type="similarity">
    <text evidence="1">Belongs to the oxygen-dependent FAD-linked oxidoreductase family.</text>
</comment>
<dbReference type="InterPro" id="IPR016167">
    <property type="entry name" value="FAD-bd_PCMH_sub1"/>
</dbReference>
<dbReference type="PANTHER" id="PTHR42973:SF54">
    <property type="entry name" value="FAD-BINDING PCMH-TYPE DOMAIN-CONTAINING PROTEIN"/>
    <property type="match status" value="1"/>
</dbReference>
<proteinExistence type="inferred from homology"/>
<keyword evidence="2" id="KW-0285">Flavoprotein</keyword>
<dbReference type="InterPro" id="IPR036318">
    <property type="entry name" value="FAD-bd_PCMH-like_sf"/>
</dbReference>
<dbReference type="Gene3D" id="3.30.43.10">
    <property type="entry name" value="Uridine Diphospho-n-acetylenolpyruvylglucosamine Reductase, domain 2"/>
    <property type="match status" value="1"/>
</dbReference>
<dbReference type="PROSITE" id="PS51387">
    <property type="entry name" value="FAD_PCMH"/>
    <property type="match status" value="1"/>
</dbReference>
<dbReference type="GO" id="GO:0071949">
    <property type="term" value="F:FAD binding"/>
    <property type="evidence" value="ECO:0007669"/>
    <property type="project" value="InterPro"/>
</dbReference>
<dbReference type="Proteomes" id="UP000277580">
    <property type="component" value="Unassembled WGS sequence"/>
</dbReference>
<sequence>MVQYFKGPIWAQALLFNIIPAAYGSGFVGHSSYCCNILEDALGDAIYSRSSNEYTVQNTFWAVQANLSPTCILAPKSTDDLATAMKILVQDSCIFAVRGGGHSSIPGWASTNDGVLISLGNFRDAVVKDGYARVGAGNRWGEVYRRLEDHDLTVAGGRLSGVGVSGLTLGGGLTWLTSEHGFACDNVKNFEIVTAAGDILHANAESHPELFKGLKGAGPSNFGIITNFDLYTYPHNSKVYGGMYIYNEDKAPQILSEAFNYATTGASADVKSHLISTFAWTKDAGTVSPAVIAYYNGHVDNDNPPEALRRFSDIPMVLNTGSMQNTSQVADAVGYPEGGARQFLSSITVVAKDEELMAELHTIWRESLELLKPYLVSAVSGFVPIPDTAIAAGFTKGGNSMGFKPDDKNLMHVFWFNAWTDAKFDSRVASICNDMITKSSRAAKRRDSLHPFQYLNYASKDQDPIASYGKESVKDLTKLQKEYDPMGVFTKLVKGGFKIPEQTERFEL</sequence>
<reference evidence="7 8" key="1">
    <citation type="journal article" date="2018" name="Nat. Ecol. Evol.">
        <title>Pezizomycetes genomes reveal the molecular basis of ectomycorrhizal truffle lifestyle.</title>
        <authorList>
            <person name="Murat C."/>
            <person name="Payen T."/>
            <person name="Noel B."/>
            <person name="Kuo A."/>
            <person name="Morin E."/>
            <person name="Chen J."/>
            <person name="Kohler A."/>
            <person name="Krizsan K."/>
            <person name="Balestrini R."/>
            <person name="Da Silva C."/>
            <person name="Montanini B."/>
            <person name="Hainaut M."/>
            <person name="Levati E."/>
            <person name="Barry K.W."/>
            <person name="Belfiori B."/>
            <person name="Cichocki N."/>
            <person name="Clum A."/>
            <person name="Dockter R.B."/>
            <person name="Fauchery L."/>
            <person name="Guy J."/>
            <person name="Iotti M."/>
            <person name="Le Tacon F."/>
            <person name="Lindquist E.A."/>
            <person name="Lipzen A."/>
            <person name="Malagnac F."/>
            <person name="Mello A."/>
            <person name="Molinier V."/>
            <person name="Miyauchi S."/>
            <person name="Poulain J."/>
            <person name="Riccioni C."/>
            <person name="Rubini A."/>
            <person name="Sitrit Y."/>
            <person name="Splivallo R."/>
            <person name="Traeger S."/>
            <person name="Wang M."/>
            <person name="Zifcakova L."/>
            <person name="Wipf D."/>
            <person name="Zambonelli A."/>
            <person name="Paolocci F."/>
            <person name="Nowrousian M."/>
            <person name="Ottonello S."/>
            <person name="Baldrian P."/>
            <person name="Spatafora J.W."/>
            <person name="Henrissat B."/>
            <person name="Nagy L.G."/>
            <person name="Aury J.M."/>
            <person name="Wincker P."/>
            <person name="Grigoriev I.V."/>
            <person name="Bonfante P."/>
            <person name="Martin F.M."/>
        </authorList>
    </citation>
    <scope>NUCLEOTIDE SEQUENCE [LARGE SCALE GENOMIC DNA]</scope>
    <source>
        <strain evidence="7 8">CCBAS932</strain>
    </source>
</reference>
<dbReference type="SUPFAM" id="SSF56176">
    <property type="entry name" value="FAD-binding/transporter-associated domain-like"/>
    <property type="match status" value="1"/>
</dbReference>
<evidence type="ECO:0000313" key="7">
    <source>
        <dbReference type="EMBL" id="RPB07875.1"/>
    </source>
</evidence>
<dbReference type="Gene3D" id="3.30.465.10">
    <property type="match status" value="1"/>
</dbReference>
<dbReference type="InterPro" id="IPR006094">
    <property type="entry name" value="Oxid_FAD_bind_N"/>
</dbReference>
<evidence type="ECO:0000256" key="5">
    <source>
        <dbReference type="SAM" id="SignalP"/>
    </source>
</evidence>
<dbReference type="InParanoid" id="A0A3N4KQ33"/>